<reference evidence="1" key="1">
    <citation type="journal article" date="2015" name="Genome Biol. Evol.">
        <title>Organellar Genomes of White Spruce (Picea glauca): Assembly and Annotation.</title>
        <authorList>
            <person name="Jackman S.D."/>
            <person name="Warren R.L."/>
            <person name="Gibb E.A."/>
            <person name="Vandervalk B.P."/>
            <person name="Mohamadi H."/>
            <person name="Chu J."/>
            <person name="Raymond A."/>
            <person name="Pleasance S."/>
            <person name="Coope R."/>
            <person name="Wildung M.R."/>
            <person name="Ritland C.E."/>
            <person name="Bousquet J."/>
            <person name="Jones S.J."/>
            <person name="Bohlmann J."/>
            <person name="Birol I."/>
        </authorList>
    </citation>
    <scope>NUCLEOTIDE SEQUENCE [LARGE SCALE GENOMIC DNA]</scope>
    <source>
        <tissue evidence="1">Flushing bud</tissue>
    </source>
</reference>
<dbReference type="AlphaFoldDB" id="A0A101M0A2"/>
<sequence length="90" mass="9920">MLTGGRIETLKGRLGAGEAQTLLSRRATQSSPPYPSLNSLGVRRPFLSFEFQLDPILGKNSLNSELGPGYISNDSLVYDRMLPVTPRSRR</sequence>
<keyword evidence="1" id="KW-0496">Mitochondrion</keyword>
<accession>A0A101M0A2</accession>
<evidence type="ECO:0000313" key="1">
    <source>
        <dbReference type="EMBL" id="KUM48649.1"/>
    </source>
</evidence>
<gene>
    <name evidence="1" type="ORF">ABT39_MTgene4664</name>
</gene>
<protein>
    <submittedName>
        <fullName evidence="1">Uncharacterized protein</fullName>
    </submittedName>
</protein>
<dbReference type="EMBL" id="LKAM01000005">
    <property type="protein sequence ID" value="KUM48649.1"/>
    <property type="molecule type" value="Genomic_DNA"/>
</dbReference>
<proteinExistence type="predicted"/>
<name>A0A101M0A2_PICGL</name>
<organism evidence="1">
    <name type="scientific">Picea glauca</name>
    <name type="common">White spruce</name>
    <name type="synonym">Pinus glauca</name>
    <dbReference type="NCBI Taxonomy" id="3330"/>
    <lineage>
        <taxon>Eukaryota</taxon>
        <taxon>Viridiplantae</taxon>
        <taxon>Streptophyta</taxon>
        <taxon>Embryophyta</taxon>
        <taxon>Tracheophyta</taxon>
        <taxon>Spermatophyta</taxon>
        <taxon>Pinopsida</taxon>
        <taxon>Pinidae</taxon>
        <taxon>Conifers I</taxon>
        <taxon>Pinales</taxon>
        <taxon>Pinaceae</taxon>
        <taxon>Picea</taxon>
    </lineage>
</organism>
<geneLocation type="mitochondrion" evidence="1"/>
<comment type="caution">
    <text evidence="1">The sequence shown here is derived from an EMBL/GenBank/DDBJ whole genome shotgun (WGS) entry which is preliminary data.</text>
</comment>